<dbReference type="Proteomes" id="UP000677117">
    <property type="component" value="Chromosome"/>
</dbReference>
<keyword evidence="9 13" id="KW-0648">Protein biosynthesis</keyword>
<feature type="domain" description="Methionyl/Leucyl tRNA synthetase" evidence="15">
    <location>
        <begin position="7"/>
        <end position="151"/>
    </location>
</feature>
<evidence type="ECO:0000256" key="6">
    <source>
        <dbReference type="ARBA" id="ARBA00022598"/>
    </source>
</evidence>
<evidence type="ECO:0000256" key="4">
    <source>
        <dbReference type="ARBA" id="ARBA00018753"/>
    </source>
</evidence>
<dbReference type="InterPro" id="IPR009080">
    <property type="entry name" value="tRNAsynth_Ia_anticodon-bd"/>
</dbReference>
<dbReference type="InterPro" id="IPR023457">
    <property type="entry name" value="Met-tRNA_synth_2"/>
</dbReference>
<evidence type="ECO:0000313" key="16">
    <source>
        <dbReference type="EMBL" id="QWQ31251.1"/>
    </source>
</evidence>
<evidence type="ECO:0000313" key="17">
    <source>
        <dbReference type="Proteomes" id="UP000677117"/>
    </source>
</evidence>
<organism evidence="16 17">
    <name type="scientific">Candidatus Minimicrobia vallesae</name>
    <dbReference type="NCBI Taxonomy" id="2841264"/>
    <lineage>
        <taxon>Bacteria</taxon>
        <taxon>Candidatus Saccharimonadota</taxon>
        <taxon>Candidatus Saccharimonadota incertae sedis</taxon>
        <taxon>Candidatus Minimicrobia</taxon>
    </lineage>
</organism>
<evidence type="ECO:0000256" key="5">
    <source>
        <dbReference type="ARBA" id="ARBA00022490"/>
    </source>
</evidence>
<dbReference type="InterPro" id="IPR014729">
    <property type="entry name" value="Rossmann-like_a/b/a_fold"/>
</dbReference>
<dbReference type="FunFam" id="2.170.220.10:FF:000001">
    <property type="entry name" value="methionine--tRNA ligase, mitochondrial"/>
    <property type="match status" value="1"/>
</dbReference>
<dbReference type="PANTHER" id="PTHR43326">
    <property type="entry name" value="METHIONYL-TRNA SYNTHETASE"/>
    <property type="match status" value="1"/>
</dbReference>
<feature type="domain" description="Methionyl/Valyl/Leucyl/Isoleucyl-tRNA synthetase anticodon-binding" evidence="14">
    <location>
        <begin position="389"/>
        <end position="468"/>
    </location>
</feature>
<sequence length="503" mass="57231">MTKKHAYITTAIPYVNGLPHIGHAMDYMLADVWARYSRQNGREVRFQAGVDEHGNKIAAKAASQNQTPQEYVDQTHVNFKKMIAELNISVTDFIRTTDAHHVAAVQYIWQKLVEAGYIYKGSYEGWYCQGCEAFVTDKEAADNNGVCPDHQTPYQRLSEENYYFKTSAFSDNIRQAIESNKMRIVPEFRKKEFLELMKDGLKDVSVSRPRKNLSWGVPVPGDDNQVMYVWLDALSNYITVIGYPDRPEEWQSFWPADVQVIGKDILRFHAGIWPAMLMALDLPLPKVLLVHGFINSGGMKMAKSLGNGVGPADIIPDYGAEAFRYYFLRHVPTQDDGDFTWEKFEAAYNGELGNDLGNLVQRVAKMVQSYQAGVIGDAPQSEHDMGPYRQAMESYMFDQAMDEIWLIVRSLNQYIERVQPWQVAKNRDKDPEAESHLSEILAHACGTLLQVSDMLRPFMPQTAEKIHDMFASGVVPSELTPLFPRKYIHTPDPRAPKTESQVK</sequence>
<keyword evidence="7 13" id="KW-0547">Nucleotide-binding</keyword>
<dbReference type="InterPro" id="IPR014758">
    <property type="entry name" value="Met-tRNA_synth"/>
</dbReference>
<dbReference type="GO" id="GO:0004825">
    <property type="term" value="F:methionine-tRNA ligase activity"/>
    <property type="evidence" value="ECO:0007669"/>
    <property type="project" value="UniProtKB-EC"/>
</dbReference>
<dbReference type="InterPro" id="IPR033911">
    <property type="entry name" value="MetRS_core"/>
</dbReference>
<dbReference type="PROSITE" id="PS00178">
    <property type="entry name" value="AA_TRNA_LIGASE_I"/>
    <property type="match status" value="1"/>
</dbReference>
<dbReference type="GO" id="GO:0006431">
    <property type="term" value="P:methionyl-tRNA aminoacylation"/>
    <property type="evidence" value="ECO:0007669"/>
    <property type="project" value="InterPro"/>
</dbReference>
<dbReference type="InterPro" id="IPR041872">
    <property type="entry name" value="Anticodon_Met"/>
</dbReference>
<evidence type="ECO:0000256" key="8">
    <source>
        <dbReference type="ARBA" id="ARBA00022840"/>
    </source>
</evidence>
<dbReference type="InterPro" id="IPR015413">
    <property type="entry name" value="Methionyl/Leucyl_tRNA_Synth"/>
</dbReference>
<dbReference type="InterPro" id="IPR013155">
    <property type="entry name" value="M/V/L/I-tRNA-synth_anticd-bd"/>
</dbReference>
<dbReference type="NCBIfam" id="TIGR00398">
    <property type="entry name" value="metG"/>
    <property type="match status" value="1"/>
</dbReference>
<dbReference type="KEGG" id="mvl:KOY49_03650"/>
<dbReference type="AlphaFoldDB" id="A0A8F1M9C0"/>
<dbReference type="Gene3D" id="3.40.50.620">
    <property type="entry name" value="HUPs"/>
    <property type="match status" value="1"/>
</dbReference>
<evidence type="ECO:0000256" key="13">
    <source>
        <dbReference type="RuleBase" id="RU363039"/>
    </source>
</evidence>
<dbReference type="RefSeq" id="WP_232736048.1">
    <property type="nucleotide sequence ID" value="NZ_CP076459.1"/>
</dbReference>
<keyword evidence="17" id="KW-1185">Reference proteome</keyword>
<dbReference type="GO" id="GO:0005524">
    <property type="term" value="F:ATP binding"/>
    <property type="evidence" value="ECO:0007669"/>
    <property type="project" value="UniProtKB-KW"/>
</dbReference>
<dbReference type="CDD" id="cd00814">
    <property type="entry name" value="MetRS_core"/>
    <property type="match status" value="1"/>
</dbReference>
<dbReference type="EMBL" id="CP076459">
    <property type="protein sequence ID" value="QWQ31251.1"/>
    <property type="molecule type" value="Genomic_DNA"/>
</dbReference>
<evidence type="ECO:0000256" key="12">
    <source>
        <dbReference type="ARBA" id="ARBA00047364"/>
    </source>
</evidence>
<dbReference type="EC" id="6.1.1.10" evidence="3"/>
<dbReference type="Gene3D" id="1.10.730.10">
    <property type="entry name" value="Isoleucyl-tRNA Synthetase, Domain 1"/>
    <property type="match status" value="1"/>
</dbReference>
<dbReference type="Pfam" id="PF09334">
    <property type="entry name" value="tRNA-synt_1g"/>
    <property type="match status" value="2"/>
</dbReference>
<comment type="similarity">
    <text evidence="13">Belongs to the class-I aminoacyl-tRNA synthetase family.</text>
</comment>
<proteinExistence type="inferred from homology"/>
<accession>A0A8F1M9C0</accession>
<dbReference type="SUPFAM" id="SSF52374">
    <property type="entry name" value="Nucleotidylyl transferase"/>
    <property type="match status" value="1"/>
</dbReference>
<dbReference type="Gene3D" id="2.170.220.10">
    <property type="match status" value="1"/>
</dbReference>
<dbReference type="CDD" id="cd07957">
    <property type="entry name" value="Anticodon_Ia_Met"/>
    <property type="match status" value="1"/>
</dbReference>
<reference evidence="16" key="1">
    <citation type="submission" date="2021-06" db="EMBL/GenBank/DDBJ databases">
        <title>An adapted protocol for Saccharibacteria cultivation: two new species join this phylum of Candidate Phyla Radiations.</title>
        <authorList>
            <person name="Ibrahim A."/>
            <person name="Maatouk M."/>
            <person name="Raoult D."/>
            <person name="Bittar F."/>
        </authorList>
    </citation>
    <scope>NUCLEOTIDE SEQUENCE</scope>
    <source>
        <strain evidence="16">IHU2</strain>
    </source>
</reference>
<comment type="catalytic activity">
    <reaction evidence="12">
        <text>tRNA(Met) + L-methionine + ATP = L-methionyl-tRNA(Met) + AMP + diphosphate</text>
        <dbReference type="Rhea" id="RHEA:13481"/>
        <dbReference type="Rhea" id="RHEA-COMP:9667"/>
        <dbReference type="Rhea" id="RHEA-COMP:9698"/>
        <dbReference type="ChEBI" id="CHEBI:30616"/>
        <dbReference type="ChEBI" id="CHEBI:33019"/>
        <dbReference type="ChEBI" id="CHEBI:57844"/>
        <dbReference type="ChEBI" id="CHEBI:78442"/>
        <dbReference type="ChEBI" id="CHEBI:78530"/>
        <dbReference type="ChEBI" id="CHEBI:456215"/>
        <dbReference type="EC" id="6.1.1.10"/>
    </reaction>
</comment>
<evidence type="ECO:0000256" key="10">
    <source>
        <dbReference type="ARBA" id="ARBA00023146"/>
    </source>
</evidence>
<evidence type="ECO:0000256" key="3">
    <source>
        <dbReference type="ARBA" id="ARBA00012838"/>
    </source>
</evidence>
<evidence type="ECO:0000256" key="2">
    <source>
        <dbReference type="ARBA" id="ARBA00004496"/>
    </source>
</evidence>
<dbReference type="SUPFAM" id="SSF47323">
    <property type="entry name" value="Anticodon-binding domain of a subclass of class I aminoacyl-tRNA synthetases"/>
    <property type="match status" value="1"/>
</dbReference>
<evidence type="ECO:0000256" key="11">
    <source>
        <dbReference type="ARBA" id="ARBA00030904"/>
    </source>
</evidence>
<comment type="subcellular location">
    <subcellularLocation>
        <location evidence="2">Cytoplasm</location>
    </subcellularLocation>
</comment>
<keyword evidence="5" id="KW-0963">Cytoplasm</keyword>
<evidence type="ECO:0000259" key="15">
    <source>
        <dbReference type="Pfam" id="PF09334"/>
    </source>
</evidence>
<evidence type="ECO:0000256" key="7">
    <source>
        <dbReference type="ARBA" id="ARBA00022741"/>
    </source>
</evidence>
<dbReference type="Pfam" id="PF08264">
    <property type="entry name" value="Anticodon_1"/>
    <property type="match status" value="1"/>
</dbReference>
<dbReference type="PANTHER" id="PTHR43326:SF1">
    <property type="entry name" value="METHIONINE--TRNA LIGASE, MITOCHONDRIAL"/>
    <property type="match status" value="1"/>
</dbReference>
<comment type="function">
    <text evidence="1">Is required not only for elongation of protein synthesis but also for the initiation of all mRNA translation through initiator tRNA(fMet) aminoacylation.</text>
</comment>
<name>A0A8F1M9C0_9BACT</name>
<dbReference type="InterPro" id="IPR001412">
    <property type="entry name" value="aa-tRNA-synth_I_CS"/>
</dbReference>
<protein>
    <recommendedName>
        <fullName evidence="4">Methionine--tRNA ligase</fullName>
        <ecNumber evidence="3">6.1.1.10</ecNumber>
    </recommendedName>
    <alternativeName>
        <fullName evidence="11">Methionyl-tRNA synthetase</fullName>
    </alternativeName>
</protein>
<keyword evidence="8 13" id="KW-0067">ATP-binding</keyword>
<dbReference type="PRINTS" id="PR01041">
    <property type="entry name" value="TRNASYNTHMET"/>
</dbReference>
<gene>
    <name evidence="16" type="primary">metG</name>
    <name evidence="16" type="ORF">KOY49_03650</name>
</gene>
<feature type="domain" description="Methionyl/Leucyl tRNA synthetase" evidence="15">
    <location>
        <begin position="158"/>
        <end position="363"/>
    </location>
</feature>
<keyword evidence="10 13" id="KW-0030">Aminoacyl-tRNA synthetase</keyword>
<dbReference type="GO" id="GO:0005737">
    <property type="term" value="C:cytoplasm"/>
    <property type="evidence" value="ECO:0007669"/>
    <property type="project" value="UniProtKB-SubCell"/>
</dbReference>
<evidence type="ECO:0000256" key="1">
    <source>
        <dbReference type="ARBA" id="ARBA00003314"/>
    </source>
</evidence>
<keyword evidence="6 13" id="KW-0436">Ligase</keyword>
<evidence type="ECO:0000259" key="14">
    <source>
        <dbReference type="Pfam" id="PF08264"/>
    </source>
</evidence>
<evidence type="ECO:0000256" key="9">
    <source>
        <dbReference type="ARBA" id="ARBA00022917"/>
    </source>
</evidence>